<dbReference type="OrthoDB" id="2485468at2"/>
<proteinExistence type="predicted"/>
<accession>A0A1G8X8T8</accession>
<feature type="chain" id="PRO_5011707251" evidence="1">
    <location>
        <begin position="19"/>
        <end position="661"/>
    </location>
</feature>
<evidence type="ECO:0000313" key="2">
    <source>
        <dbReference type="EMBL" id="SDJ87078.1"/>
    </source>
</evidence>
<dbReference type="RefSeq" id="WP_089678196.1">
    <property type="nucleotide sequence ID" value="NZ_FNFO01000001.1"/>
</dbReference>
<evidence type="ECO:0000313" key="3">
    <source>
        <dbReference type="Proteomes" id="UP000198510"/>
    </source>
</evidence>
<feature type="signal peptide" evidence="1">
    <location>
        <begin position="1"/>
        <end position="18"/>
    </location>
</feature>
<keyword evidence="1" id="KW-0732">Signal</keyword>
<name>A0A1G8X8T8_9BACT</name>
<organism evidence="2 3">
    <name type="scientific">Catalinimonas alkaloidigena</name>
    <dbReference type="NCBI Taxonomy" id="1075417"/>
    <lineage>
        <taxon>Bacteria</taxon>
        <taxon>Pseudomonadati</taxon>
        <taxon>Bacteroidota</taxon>
        <taxon>Cytophagia</taxon>
        <taxon>Cytophagales</taxon>
        <taxon>Catalimonadaceae</taxon>
        <taxon>Catalinimonas</taxon>
    </lineage>
</organism>
<keyword evidence="3" id="KW-1185">Reference proteome</keyword>
<dbReference type="AlphaFoldDB" id="A0A1G8X8T8"/>
<dbReference type="PANTHER" id="PTHR37841">
    <property type="entry name" value="GLR2918 PROTEIN"/>
    <property type="match status" value="1"/>
</dbReference>
<dbReference type="SUPFAM" id="SSF69360">
    <property type="entry name" value="Cell wall binding repeat"/>
    <property type="match status" value="1"/>
</dbReference>
<gene>
    <name evidence="2" type="ORF">SAMN05421823_101301</name>
</gene>
<dbReference type="Proteomes" id="UP000198510">
    <property type="component" value="Unassembled WGS sequence"/>
</dbReference>
<protein>
    <submittedName>
        <fullName evidence="2">WG containing repeat-containing protein</fullName>
    </submittedName>
</protein>
<dbReference type="InterPro" id="IPR032774">
    <property type="entry name" value="WG_beta_rep"/>
</dbReference>
<dbReference type="Pfam" id="PF14903">
    <property type="entry name" value="WG_beta_rep"/>
    <property type="match status" value="7"/>
</dbReference>
<sequence length="661" mass="75000">MIKTALLCALGLAQVAHAQVYECEELLFPRQAGNRLYGYINLLGEWRVDPVFVKAGAFQGRYAVVMQGKRYGVLNCDGILVVPADFDEILNFSEGAGWVRRDKLWGLVDDRGRMLVPLAFSEVKPVAPLHPLHWVKRDDKWGLFDKVQRKFIVQPKYAAVQVLSDESSLVRLENDFGLLHHNGSFILPFGIREVSRIEQNVFSFREGDHYGAFDVLGNVILLPDYDTIAMRDVNILFKQKGLYGMTTYRGQKIVPAEYQAIGDYHNGLAPVQKGGKWGYLTTAGKLVVPLQYEAVQPFWNGNMVVKEKGKWGILRPNGKWQVEPVYDTIARNYPQHNFYAARRSGTWQLLDLQGRLLSDEKFVAIELSDPANFLRVRQGQQWAFFNKETHRYIGSERYEQVRALQHGAAFARQRGKWGAVDTLGRWAVPPQYDSLRYVVFPARTLFQVQKGKEWGVVEAGGNAVVPVAYERIVPVEEDLLLKVKQAGAWGVLRAHGEPVLPPAYAFMSNGEDQPTWPAWPAVVARKEKWGLLSEQGTEVVKPKYGPIQALGEGWYAWEEKGKLGLLSAKGEEALPPTYLEIRHFEHNWAAAKRPEGWGFINQRGNPATEFVYEEVTDFNGTSAYVKRNGKWGAINRQGKYLLPLEYSGYHILPDGTRRLYK</sequence>
<reference evidence="2 3" key="1">
    <citation type="submission" date="2016-10" db="EMBL/GenBank/DDBJ databases">
        <authorList>
            <person name="de Groot N.N."/>
        </authorList>
    </citation>
    <scope>NUCLEOTIDE SEQUENCE [LARGE SCALE GENOMIC DNA]</scope>
    <source>
        <strain evidence="2 3">DSM 25186</strain>
    </source>
</reference>
<dbReference type="PANTHER" id="PTHR37841:SF1">
    <property type="entry name" value="DUF3298 DOMAIN-CONTAINING PROTEIN"/>
    <property type="match status" value="1"/>
</dbReference>
<evidence type="ECO:0000256" key="1">
    <source>
        <dbReference type="SAM" id="SignalP"/>
    </source>
</evidence>
<dbReference type="EMBL" id="FNFO01000001">
    <property type="protein sequence ID" value="SDJ87078.1"/>
    <property type="molecule type" value="Genomic_DNA"/>
</dbReference>
<dbReference type="STRING" id="1075417.SAMN05421823_101301"/>